<evidence type="ECO:0000313" key="3">
    <source>
        <dbReference type="EMBL" id="KJH50157.1"/>
    </source>
</evidence>
<dbReference type="GO" id="GO:0003857">
    <property type="term" value="F:(3S)-3-hydroxyacyl-CoA dehydrogenase (NAD+) activity"/>
    <property type="evidence" value="ECO:0007669"/>
    <property type="project" value="TreeGrafter"/>
</dbReference>
<reference evidence="4" key="2">
    <citation type="journal article" date="2016" name="Sci. Rep.">
        <title>Dictyocaulus viviparus genome, variome and transcriptome elucidate lungworm biology and support future intervention.</title>
        <authorList>
            <person name="McNulty S.N."/>
            <person name="Strube C."/>
            <person name="Rosa B.A."/>
            <person name="Martin J.C."/>
            <person name="Tyagi R."/>
            <person name="Choi Y.J."/>
            <person name="Wang Q."/>
            <person name="Hallsworth Pepin K."/>
            <person name="Zhang X."/>
            <person name="Ozersky P."/>
            <person name="Wilson R.K."/>
            <person name="Sternberg P.W."/>
            <person name="Gasser R.B."/>
            <person name="Mitreva M."/>
        </authorList>
    </citation>
    <scope>NUCLEOTIDE SEQUENCE [LARGE SCALE GENOMIC DNA]</scope>
    <source>
        <strain evidence="4">HannoverDv2000</strain>
    </source>
</reference>
<dbReference type="EMBL" id="KN716214">
    <property type="protein sequence ID" value="KJH50157.1"/>
    <property type="molecule type" value="Genomic_DNA"/>
</dbReference>
<dbReference type="InterPro" id="IPR052242">
    <property type="entry name" value="Mito_3-hydroxyacyl-CoA_DH"/>
</dbReference>
<dbReference type="PANTHER" id="PTHR43561:SF1">
    <property type="entry name" value="HYDROXY-ACYL-COA DEHYDROGENASE"/>
    <property type="match status" value="1"/>
</dbReference>
<dbReference type="InterPro" id="IPR036291">
    <property type="entry name" value="NAD(P)-bd_dom_sf"/>
</dbReference>
<dbReference type="OrthoDB" id="5958943at2759"/>
<proteinExistence type="predicted"/>
<dbReference type="SUPFAM" id="SSF51735">
    <property type="entry name" value="NAD(P)-binding Rossmann-fold domains"/>
    <property type="match status" value="1"/>
</dbReference>
<dbReference type="Gene3D" id="3.40.50.720">
    <property type="entry name" value="NAD(P)-binding Rossmann-like Domain"/>
    <property type="match status" value="1"/>
</dbReference>
<evidence type="ECO:0000256" key="1">
    <source>
        <dbReference type="ARBA" id="ARBA00023027"/>
    </source>
</evidence>
<dbReference type="PANTHER" id="PTHR43561">
    <property type="match status" value="1"/>
</dbReference>
<dbReference type="STRING" id="29172.A0A0D8Y1W2"/>
<organism evidence="3 4">
    <name type="scientific">Dictyocaulus viviparus</name>
    <name type="common">Bovine lungworm</name>
    <dbReference type="NCBI Taxonomy" id="29172"/>
    <lineage>
        <taxon>Eukaryota</taxon>
        <taxon>Metazoa</taxon>
        <taxon>Ecdysozoa</taxon>
        <taxon>Nematoda</taxon>
        <taxon>Chromadorea</taxon>
        <taxon>Rhabditida</taxon>
        <taxon>Rhabditina</taxon>
        <taxon>Rhabditomorpha</taxon>
        <taxon>Strongyloidea</taxon>
        <taxon>Metastrongylidae</taxon>
        <taxon>Dictyocaulus</taxon>
    </lineage>
</organism>
<protein>
    <submittedName>
        <fullName evidence="3">3-hydroxyacyl-CoA dehydrogenase, NAD binding domain protein</fullName>
    </submittedName>
</protein>
<dbReference type="InterPro" id="IPR006176">
    <property type="entry name" value="3-OHacyl-CoA_DH_NAD-bd"/>
</dbReference>
<feature type="domain" description="3-hydroxyacyl-CoA dehydrogenase NAD binding" evidence="2">
    <location>
        <begin position="84"/>
        <end position="258"/>
    </location>
</feature>
<dbReference type="GO" id="GO:0005739">
    <property type="term" value="C:mitochondrion"/>
    <property type="evidence" value="ECO:0007669"/>
    <property type="project" value="TreeGrafter"/>
</dbReference>
<evidence type="ECO:0000259" key="2">
    <source>
        <dbReference type="Pfam" id="PF02737"/>
    </source>
</evidence>
<evidence type="ECO:0000313" key="4">
    <source>
        <dbReference type="Proteomes" id="UP000053766"/>
    </source>
</evidence>
<dbReference type="Pfam" id="PF02737">
    <property type="entry name" value="3HCDH_N"/>
    <property type="match status" value="1"/>
</dbReference>
<accession>A0A0D8Y1W2</accession>
<keyword evidence="1" id="KW-0520">NAD</keyword>
<dbReference type="Proteomes" id="UP000053766">
    <property type="component" value="Unassembled WGS sequence"/>
</dbReference>
<dbReference type="GO" id="GO:0070403">
    <property type="term" value="F:NAD+ binding"/>
    <property type="evidence" value="ECO:0007669"/>
    <property type="project" value="InterPro"/>
</dbReference>
<dbReference type="GO" id="GO:0006635">
    <property type="term" value="P:fatty acid beta-oxidation"/>
    <property type="evidence" value="ECO:0007669"/>
    <property type="project" value="TreeGrafter"/>
</dbReference>
<dbReference type="AlphaFoldDB" id="A0A0D8Y1W2"/>
<reference evidence="3 4" key="1">
    <citation type="submission" date="2013-11" db="EMBL/GenBank/DDBJ databases">
        <title>Draft genome of the bovine lungworm Dictyocaulus viviparus.</title>
        <authorList>
            <person name="Mitreva M."/>
        </authorList>
    </citation>
    <scope>NUCLEOTIDE SEQUENCE [LARGE SCALE GENOMIC DNA]</scope>
    <source>
        <strain evidence="3 4">HannoverDv2000</strain>
    </source>
</reference>
<name>A0A0D8Y1W2_DICVI</name>
<keyword evidence="4" id="KW-1185">Reference proteome</keyword>
<gene>
    <name evidence="3" type="ORF">DICVIV_03720</name>
</gene>
<sequence length="267" mass="30244">MSLRDWAVRAIANFVEITPYALLNLPIPANLIKEVQNLLVHRLQYVSMFEPNPLVGRRLRATIQRYMNVGMFDFLPSLHLVNVNVCLTSGYIVNLYSRKEETRINAVAQIRQGLIKNAMKKQKDILSKTDGSGSLIEVIDAQIAKLRICCDIRNAVLDADYIIEAVVENKDVKESIFIEAQNHCRSNALLITNTSSICLSDLLPSMNDRRRFAGLHFFNPVPVMKLVEVVSTPETSHETHSKLIGFCKSLEKQPVSCKVQFLLYMIL</sequence>